<dbReference type="SUPFAM" id="SSF51182">
    <property type="entry name" value="RmlC-like cupins"/>
    <property type="match status" value="1"/>
</dbReference>
<dbReference type="AlphaFoldDB" id="A0A151Y3L4"/>
<dbReference type="Gene3D" id="2.60.120.10">
    <property type="entry name" value="Jelly Rolls"/>
    <property type="match status" value="1"/>
</dbReference>
<dbReference type="EMBL" id="LUAW01000014">
    <property type="protein sequence ID" value="KYQ72608.1"/>
    <property type="molecule type" value="Genomic_DNA"/>
</dbReference>
<protein>
    <recommendedName>
        <fullName evidence="1">(S)-ureidoglycine aminohydrolase cupin domain-containing protein</fullName>
    </recommendedName>
</protein>
<evidence type="ECO:0000313" key="2">
    <source>
        <dbReference type="EMBL" id="KYQ72608.1"/>
    </source>
</evidence>
<organism evidence="2 3">
    <name type="scientific">Acinetobacter pragensis</name>
    <dbReference type="NCBI Taxonomy" id="1806892"/>
    <lineage>
        <taxon>Bacteria</taxon>
        <taxon>Pseudomonadati</taxon>
        <taxon>Pseudomonadota</taxon>
        <taxon>Gammaproteobacteria</taxon>
        <taxon>Moraxellales</taxon>
        <taxon>Moraxellaceae</taxon>
        <taxon>Acinetobacter</taxon>
    </lineage>
</organism>
<dbReference type="Proteomes" id="UP000076276">
    <property type="component" value="Unassembled WGS sequence"/>
</dbReference>
<dbReference type="PANTHER" id="PTHR40943">
    <property type="entry name" value="CYTOPLASMIC PROTEIN-RELATED"/>
    <property type="match status" value="1"/>
</dbReference>
<keyword evidence="3" id="KW-1185">Reference proteome</keyword>
<evidence type="ECO:0000313" key="3">
    <source>
        <dbReference type="Proteomes" id="UP000076276"/>
    </source>
</evidence>
<gene>
    <name evidence="2" type="ORF">AZH43_08920</name>
</gene>
<dbReference type="InterPro" id="IPR011051">
    <property type="entry name" value="RmlC_Cupin_sf"/>
</dbReference>
<dbReference type="PANTHER" id="PTHR40943:SF2">
    <property type="entry name" value="(S)-UREIDOGLYCINE AMINOHYDROLASE CUPIN DOMAIN-CONTAINING PROTEIN"/>
    <property type="match status" value="1"/>
</dbReference>
<dbReference type="OrthoDB" id="9799053at2"/>
<comment type="caution">
    <text evidence="2">The sequence shown here is derived from an EMBL/GenBank/DDBJ whole genome shotgun (WGS) entry which is preliminary data.</text>
</comment>
<name>A0A151Y3L4_9GAMM</name>
<dbReference type="InterPro" id="IPR008579">
    <property type="entry name" value="UGlyAH_Cupin_dom"/>
</dbReference>
<dbReference type="Pfam" id="PF05899">
    <property type="entry name" value="Cupin_3"/>
    <property type="match status" value="1"/>
</dbReference>
<accession>A0A151Y3L4</accession>
<sequence>MSAIWLAGQGLTQSECTVDFPRPERLVNGNPERQTYSLYEHPHMDCGIWHCEAGAWNIVFADNKQEFFNVIEGLVRLHHKHSNITIEIGAGDAGIIPPGFEGTFEVVQAVKKYYVIVEV</sequence>
<dbReference type="InterPro" id="IPR014710">
    <property type="entry name" value="RmlC-like_jellyroll"/>
</dbReference>
<dbReference type="STRING" id="1806892.AZH43_08920"/>
<proteinExistence type="predicted"/>
<dbReference type="RefSeq" id="WP_067667498.1">
    <property type="nucleotide sequence ID" value="NZ_CBCSIK010000001.1"/>
</dbReference>
<evidence type="ECO:0000259" key="1">
    <source>
        <dbReference type="Pfam" id="PF05899"/>
    </source>
</evidence>
<reference evidence="2 3" key="1">
    <citation type="submission" date="2016-03" db="EMBL/GenBank/DDBJ databases">
        <title>Acinetobacter genomospecies 28 strain ANC 4149.</title>
        <authorList>
            <person name="Radolfova-Krizova L."/>
            <person name="Nemec A."/>
        </authorList>
    </citation>
    <scope>NUCLEOTIDE SEQUENCE [LARGE SCALE GENOMIC DNA]</scope>
    <source>
        <strain evidence="2 3">ANC 4149</strain>
    </source>
</reference>
<feature type="domain" description="(S)-ureidoglycine aminohydrolase cupin" evidence="1">
    <location>
        <begin position="45"/>
        <end position="114"/>
    </location>
</feature>